<name>A0A6G9AU22_9BACT</name>
<dbReference type="AlphaFoldDB" id="A0A6G9AU22"/>
<keyword evidence="1" id="KW-1133">Transmembrane helix</keyword>
<organism evidence="2 3">
    <name type="scientific">Spirosoma aureum</name>
    <dbReference type="NCBI Taxonomy" id="2692134"/>
    <lineage>
        <taxon>Bacteria</taxon>
        <taxon>Pseudomonadati</taxon>
        <taxon>Bacteroidota</taxon>
        <taxon>Cytophagia</taxon>
        <taxon>Cytophagales</taxon>
        <taxon>Cytophagaceae</taxon>
        <taxon>Spirosoma</taxon>
    </lineage>
</organism>
<evidence type="ECO:0008006" key="4">
    <source>
        <dbReference type="Google" id="ProtNLM"/>
    </source>
</evidence>
<keyword evidence="3" id="KW-1185">Reference proteome</keyword>
<reference evidence="2 3" key="1">
    <citation type="submission" date="2020-03" db="EMBL/GenBank/DDBJ databases">
        <authorList>
            <person name="Kim M.K."/>
        </authorList>
    </citation>
    <scope>NUCLEOTIDE SEQUENCE [LARGE SCALE GENOMIC DNA]</scope>
    <source>
        <strain evidence="2 3">BT328</strain>
    </source>
</reference>
<feature type="transmembrane region" description="Helical" evidence="1">
    <location>
        <begin position="267"/>
        <end position="285"/>
    </location>
</feature>
<gene>
    <name evidence="2" type="ORF">G8759_26805</name>
</gene>
<feature type="transmembrane region" description="Helical" evidence="1">
    <location>
        <begin position="12"/>
        <end position="30"/>
    </location>
</feature>
<keyword evidence="1" id="KW-0812">Transmembrane</keyword>
<dbReference type="Proteomes" id="UP000501802">
    <property type="component" value="Chromosome"/>
</dbReference>
<evidence type="ECO:0000313" key="3">
    <source>
        <dbReference type="Proteomes" id="UP000501802"/>
    </source>
</evidence>
<evidence type="ECO:0000313" key="2">
    <source>
        <dbReference type="EMBL" id="QIP15987.1"/>
    </source>
</evidence>
<dbReference type="RefSeq" id="WP_167215330.1">
    <property type="nucleotide sequence ID" value="NZ_CP050063.1"/>
</dbReference>
<feature type="transmembrane region" description="Helical" evidence="1">
    <location>
        <begin position="105"/>
        <end position="121"/>
    </location>
</feature>
<dbReference type="EMBL" id="CP050063">
    <property type="protein sequence ID" value="QIP15987.1"/>
    <property type="molecule type" value="Genomic_DNA"/>
</dbReference>
<feature type="transmembrane region" description="Helical" evidence="1">
    <location>
        <begin position="212"/>
        <end position="232"/>
    </location>
</feature>
<feature type="transmembrane region" description="Helical" evidence="1">
    <location>
        <begin position="238"/>
        <end position="255"/>
    </location>
</feature>
<sequence length="286" mass="32836">MNHSIRHYLKALGQFLIFGNAYIALCAVVMCQTTADLFAIQLPNSFLLFIFAGTLGSYSLHWFLTDTTASTQRGRWNKENKLTLLILFMSAVLVGVWQLSHLMRYLIDLLPVVVLTFLYTAPKINWPPFHALRRIAVLKTTYLALVWTYGTVAVPLLIVPPVGDPDWPLINVLLLNRFLFIYSVALCFDYRDRDQDRHSRWLTIVSMLTNKQLRLFSVAITLCFWLSIALLYVNGFDWRQVTCLSLPMVLLALSAGRIVRTESDYSYYIYLDGLLMLPGILLKFLP</sequence>
<feature type="transmembrane region" description="Helical" evidence="1">
    <location>
        <begin position="142"/>
        <end position="163"/>
    </location>
</feature>
<feature type="transmembrane region" description="Helical" evidence="1">
    <location>
        <begin position="82"/>
        <end position="99"/>
    </location>
</feature>
<keyword evidence="1" id="KW-0472">Membrane</keyword>
<dbReference type="KEGG" id="spib:G8759_26805"/>
<accession>A0A6G9AU22</accession>
<evidence type="ECO:0000256" key="1">
    <source>
        <dbReference type="SAM" id="Phobius"/>
    </source>
</evidence>
<protein>
    <recommendedName>
        <fullName evidence="4">UbiA family prenyltransferase</fullName>
    </recommendedName>
</protein>
<feature type="transmembrane region" description="Helical" evidence="1">
    <location>
        <begin position="42"/>
        <end position="61"/>
    </location>
</feature>
<feature type="transmembrane region" description="Helical" evidence="1">
    <location>
        <begin position="169"/>
        <end position="191"/>
    </location>
</feature>
<proteinExistence type="predicted"/>